<keyword evidence="12" id="KW-1185">Reference proteome</keyword>
<feature type="region of interest" description="Disordered" evidence="9">
    <location>
        <begin position="1"/>
        <end position="24"/>
    </location>
</feature>
<dbReference type="GO" id="GO:0004843">
    <property type="term" value="F:cysteine-type deubiquitinase activity"/>
    <property type="evidence" value="ECO:0007669"/>
    <property type="project" value="UniProtKB-UniRule"/>
</dbReference>
<evidence type="ECO:0000256" key="2">
    <source>
        <dbReference type="ARBA" id="ARBA00009326"/>
    </source>
</evidence>
<evidence type="ECO:0000256" key="5">
    <source>
        <dbReference type="ARBA" id="ARBA00022801"/>
    </source>
</evidence>
<dbReference type="EC" id="3.4.19.12" evidence="8"/>
<dbReference type="InterPro" id="IPR001578">
    <property type="entry name" value="Peptidase_C12_UCH"/>
</dbReference>
<dbReference type="GO" id="GO:0009116">
    <property type="term" value="P:nucleoside metabolic process"/>
    <property type="evidence" value="ECO:0007669"/>
    <property type="project" value="InterPro"/>
</dbReference>
<evidence type="ECO:0000256" key="3">
    <source>
        <dbReference type="ARBA" id="ARBA00022670"/>
    </source>
</evidence>
<dbReference type="GO" id="GO:0016579">
    <property type="term" value="P:protein deubiquitination"/>
    <property type="evidence" value="ECO:0007669"/>
    <property type="project" value="TreeGrafter"/>
</dbReference>
<comment type="caution">
    <text evidence="11">The sequence shown here is derived from an EMBL/GenBank/DDBJ whole genome shotgun (WGS) entry which is preliminary data.</text>
</comment>
<gene>
    <name evidence="11" type="ORF">N0F65_012772</name>
</gene>
<feature type="domain" description="UCH catalytic" evidence="10">
    <location>
        <begin position="1255"/>
        <end position="1481"/>
    </location>
</feature>
<dbReference type="FunFam" id="3.40.532.10:FF:000006">
    <property type="entry name" value="Ubiquitin carboxyl-terminal hydrolase"/>
    <property type="match status" value="1"/>
</dbReference>
<dbReference type="Gene3D" id="3.40.532.10">
    <property type="entry name" value="Peptidase C12, ubiquitin carboxyl-terminal hydrolase"/>
    <property type="match status" value="1"/>
</dbReference>
<dbReference type="InterPro" id="IPR038765">
    <property type="entry name" value="Papain-like_cys_pep_sf"/>
</dbReference>
<evidence type="ECO:0000256" key="7">
    <source>
        <dbReference type="PROSITE-ProRule" id="PRU01393"/>
    </source>
</evidence>
<dbReference type="Gene3D" id="3.40.50.1580">
    <property type="entry name" value="Nucleoside phosphorylase domain"/>
    <property type="match status" value="1"/>
</dbReference>
<keyword evidence="5 7" id="KW-0378">Hydrolase</keyword>
<dbReference type="PRINTS" id="PR00707">
    <property type="entry name" value="UBCTHYDRLASE"/>
</dbReference>
<evidence type="ECO:0000256" key="4">
    <source>
        <dbReference type="ARBA" id="ARBA00022786"/>
    </source>
</evidence>
<dbReference type="InterPro" id="IPR035994">
    <property type="entry name" value="Nucleoside_phosphorylase_sf"/>
</dbReference>
<accession>A0AAV2YAA6</accession>
<keyword evidence="6 7" id="KW-0788">Thiol protease</keyword>
<evidence type="ECO:0000256" key="6">
    <source>
        <dbReference type="ARBA" id="ARBA00022807"/>
    </source>
</evidence>
<dbReference type="EMBL" id="DAKRPA010000435">
    <property type="protein sequence ID" value="DAZ92542.1"/>
    <property type="molecule type" value="Genomic_DNA"/>
</dbReference>
<dbReference type="PANTHER" id="PTHR10589:SF17">
    <property type="entry name" value="UBIQUITIN CARBOXYL-TERMINAL HYDROLASE"/>
    <property type="match status" value="1"/>
</dbReference>
<evidence type="ECO:0000313" key="11">
    <source>
        <dbReference type="EMBL" id="DAZ92542.1"/>
    </source>
</evidence>
<keyword evidence="4 7" id="KW-0833">Ubl conjugation pathway</keyword>
<dbReference type="PROSITE" id="PS00140">
    <property type="entry name" value="UCH_1"/>
    <property type="match status" value="1"/>
</dbReference>
<protein>
    <recommendedName>
        <fullName evidence="8">Ubiquitin carboxyl-terminal hydrolase</fullName>
        <ecNumber evidence="8">3.4.19.12</ecNumber>
    </recommendedName>
</protein>
<dbReference type="Proteomes" id="UP001146120">
    <property type="component" value="Unassembled WGS sequence"/>
</dbReference>
<feature type="active site" description="Nucleophile" evidence="7">
    <location>
        <position position="1346"/>
    </location>
</feature>
<dbReference type="InterPro" id="IPR057254">
    <property type="entry name" value="UCH_AS"/>
</dbReference>
<dbReference type="SUPFAM" id="SSF54001">
    <property type="entry name" value="Cysteine proteinases"/>
    <property type="match status" value="1"/>
</dbReference>
<dbReference type="InterPro" id="IPR036959">
    <property type="entry name" value="Peptidase_C12_UCH_sf"/>
</dbReference>
<evidence type="ECO:0000313" key="12">
    <source>
        <dbReference type="Proteomes" id="UP001146120"/>
    </source>
</evidence>
<proteinExistence type="inferred from homology"/>
<sequence length="1486" mass="166399">MTQRQSSSGEQKTTRTTWTRPATVSPATRTMLYENTNGMPKHADGTTHHLSVKRGDVANRIVSVGSLGRAKVLASLMDDGKFTTCESSRGFTTFTGKKDGVEVSVIATGMGIPNMDFVVRETRAIVDGPMAIIRFGTCGGLQADVAPGSVVVCGPGSVAVTRDPDAFLDNDSQDCYKTSRVMPASPELSTALFKTMSLDVDHMRQLSVVSASPDRDHISVYNGKNATACSYYSSQGRLDSAFDDRNEHVVSDLLKQHPDIHTMEMETFHLLDLAQRSRGTISATAAVLVVANRPTGQVIDGQILQALEHFWGNHRSERTVTLDKGIPWSRLRAIVTLVSYALVLSNIFRAGLGVSTSSSYVTIETNTFFYFRPYAYPIAHIPSNNTQDTTDLWSYKFDTTSIAMRSFAKYFNLPSEHRTQRTAVIEKDIPWSWIRVILTLLSYALALSDVFRAGLGVTTFRDYVTVETNSFFYFGPYAYPIVHIPSNNTEDTTDLWSYKFDTTSIAMRSFAKYFNLPSWPSCLNYDGDCASDILPFPIVFDMLDSLITALARLPIGHGGGNHMRPTTLSLRTRYSWFDCVHDYLLPQFFAVTWKRTVQTVHYPVSLLRQYRTYNLCGVSKVHPYVCNDFWYNYKRVCPPSDDDCVNVGTIWKDSFARMAELRITYPNMEVDLTIIEATDDNPRASISHQGTKSLDLITLVRVRNCSGIDLSAPSNADDMCTTVAVDDYRYEGAMVTTDLPRWYWIVATLRFIGQLYMWVRLVALFVGIYSARSTETAYRSSGIMPRLKATVRAVLAVPGQVIVYGSLFPVACYVTAHSIDSPMVYELLSQNVTTLLGVLSNDVREFLRVNAIQMRNWWVLGILLHAITGISTCRSWSPSRGVPGVPEFLISVLSAATIFSQYRLKSYRNTKVLSVDELPESQTQQALRNFTYRTSRSIVSTVLVDAEDTLFEVWVAGNSPDRIRLLTNFLPHEIDRVWSDVAAHVSRHWNVGRGRTCHTKAGCQMGNSRKALRYQDTQLERMIFGFLEDAHVQVNTYWTMHRVVTSGRAFQHHYQARYATDVTFQQANKPVADYGEAMRYFSSKHKLYGMKTEPGSVADFTIFRDNLHVHHGLLAKTTADMAFPDDDPAALDHPAQWACRGIAPIKKSRSDPRRVVSVKQTSVASDRMIVENISGRMTTLWGLAANKYRWSRERYPIIVKTCVALTNCHVVRHGLREQETVSHHAYQRFWVARENGVQASENSMSGGGDDASGKRWFPLESNPAVMNEFVAKMGFPTHQFSFCDVLSTEEWALDMVPRPVHGVLMLFPIKDHTEAYAAEEAKRIAASGQVVSKNVYYMHQTVGNACGTIGILHAIANMRQHVTFEPTSYLSKLFAATATKTPSEIAAYLEKDDELEDTHSSAAQAGQSEQIEDVDDPVNTHFVCFTHVDGNLYELDGRKKTPVNHGPSSADTLLPDACNVIKQFMARDEGEVRFTIVALAKTAEED</sequence>
<name>A0AAV2YAA6_9STRA</name>
<dbReference type="GO" id="GO:0006511">
    <property type="term" value="P:ubiquitin-dependent protein catabolic process"/>
    <property type="evidence" value="ECO:0007669"/>
    <property type="project" value="UniProtKB-UniRule"/>
</dbReference>
<dbReference type="Pfam" id="PF01048">
    <property type="entry name" value="PNP_UDP_1"/>
    <property type="match status" value="1"/>
</dbReference>
<comment type="similarity">
    <text evidence="2 7 8">Belongs to the peptidase C12 family.</text>
</comment>
<comment type="catalytic activity">
    <reaction evidence="1 7 8">
        <text>Thiol-dependent hydrolysis of ester, thioester, amide, peptide and isopeptide bonds formed by the C-terminal Gly of ubiquitin (a 76-residue protein attached to proteins as an intracellular targeting signal).</text>
        <dbReference type="EC" id="3.4.19.12"/>
    </reaction>
</comment>
<evidence type="ECO:0000256" key="8">
    <source>
        <dbReference type="RuleBase" id="RU361215"/>
    </source>
</evidence>
<organism evidence="11 12">
    <name type="scientific">Lagenidium giganteum</name>
    <dbReference type="NCBI Taxonomy" id="4803"/>
    <lineage>
        <taxon>Eukaryota</taxon>
        <taxon>Sar</taxon>
        <taxon>Stramenopiles</taxon>
        <taxon>Oomycota</taxon>
        <taxon>Peronosporomycetes</taxon>
        <taxon>Pythiales</taxon>
        <taxon>Pythiaceae</taxon>
    </lineage>
</organism>
<evidence type="ECO:0000259" key="10">
    <source>
        <dbReference type="PROSITE" id="PS52048"/>
    </source>
</evidence>
<feature type="site" description="Important for enzyme activity" evidence="7">
    <location>
        <position position="1436"/>
    </location>
</feature>
<feature type="site" description="Transition state stabilizer" evidence="7">
    <location>
        <position position="1340"/>
    </location>
</feature>
<evidence type="ECO:0000256" key="9">
    <source>
        <dbReference type="SAM" id="MobiDB-lite"/>
    </source>
</evidence>
<feature type="active site" description="Proton donor" evidence="7">
    <location>
        <position position="1421"/>
    </location>
</feature>
<keyword evidence="3 7" id="KW-0645">Protease</keyword>
<reference evidence="11" key="2">
    <citation type="journal article" date="2023" name="Microbiol Resour">
        <title>Decontamination and Annotation of the Draft Genome Sequence of the Oomycete Lagenidium giganteum ARSEF 373.</title>
        <authorList>
            <person name="Morgan W.R."/>
            <person name="Tartar A."/>
        </authorList>
    </citation>
    <scope>NUCLEOTIDE SEQUENCE</scope>
    <source>
        <strain evidence="11">ARSEF 373</strain>
    </source>
</reference>
<evidence type="ECO:0000256" key="1">
    <source>
        <dbReference type="ARBA" id="ARBA00000707"/>
    </source>
</evidence>
<dbReference type="Pfam" id="PF01088">
    <property type="entry name" value="Peptidase_C12"/>
    <property type="match status" value="1"/>
</dbReference>
<feature type="compositionally biased region" description="Low complexity" evidence="9">
    <location>
        <begin position="14"/>
        <end position="23"/>
    </location>
</feature>
<dbReference type="PANTHER" id="PTHR10589">
    <property type="entry name" value="UBIQUITIN CARBOXYL-TERMINAL HYDROLASE"/>
    <property type="match status" value="1"/>
</dbReference>
<reference evidence="11" key="1">
    <citation type="submission" date="2022-11" db="EMBL/GenBank/DDBJ databases">
        <authorList>
            <person name="Morgan W.R."/>
            <person name="Tartar A."/>
        </authorList>
    </citation>
    <scope>NUCLEOTIDE SEQUENCE</scope>
    <source>
        <strain evidence="11">ARSEF 373</strain>
    </source>
</reference>
<feature type="compositionally biased region" description="Polar residues" evidence="9">
    <location>
        <begin position="1"/>
        <end position="11"/>
    </location>
</feature>
<dbReference type="PROSITE" id="PS52048">
    <property type="entry name" value="UCH_DOMAIN"/>
    <property type="match status" value="1"/>
</dbReference>
<dbReference type="GO" id="GO:0005737">
    <property type="term" value="C:cytoplasm"/>
    <property type="evidence" value="ECO:0007669"/>
    <property type="project" value="TreeGrafter"/>
</dbReference>
<dbReference type="SUPFAM" id="SSF53167">
    <property type="entry name" value="Purine and uridine phosphorylases"/>
    <property type="match status" value="1"/>
</dbReference>
<dbReference type="CDD" id="cd17769">
    <property type="entry name" value="NP_TgUP-like"/>
    <property type="match status" value="1"/>
</dbReference>
<dbReference type="InterPro" id="IPR000845">
    <property type="entry name" value="Nucleoside_phosphorylase_d"/>
</dbReference>
<dbReference type="CDD" id="cd09616">
    <property type="entry name" value="Peptidase_C12_UCH_L1_L3"/>
    <property type="match status" value="1"/>
</dbReference>